<dbReference type="PANTHER" id="PTHR31009">
    <property type="entry name" value="S-ADENOSYL-L-METHIONINE:CARBOXYL METHYLTRANSFERASE FAMILY PROTEIN"/>
    <property type="match status" value="1"/>
</dbReference>
<comment type="catalytic activity">
    <reaction evidence="11">
        <text>L-seryl-[protein] + ATP = O-phospho-L-seryl-[protein] + ADP + H(+)</text>
        <dbReference type="Rhea" id="RHEA:17989"/>
        <dbReference type="Rhea" id="RHEA-COMP:9863"/>
        <dbReference type="Rhea" id="RHEA-COMP:11604"/>
        <dbReference type="ChEBI" id="CHEBI:15378"/>
        <dbReference type="ChEBI" id="CHEBI:29999"/>
        <dbReference type="ChEBI" id="CHEBI:30616"/>
        <dbReference type="ChEBI" id="CHEBI:83421"/>
        <dbReference type="ChEBI" id="CHEBI:456216"/>
        <dbReference type="EC" id="2.7.11.1"/>
    </reaction>
</comment>
<dbReference type="Pfam" id="PF03492">
    <property type="entry name" value="Methyltransf_7"/>
    <property type="match status" value="1"/>
</dbReference>
<dbReference type="InterPro" id="IPR042086">
    <property type="entry name" value="MeTrfase_capping"/>
</dbReference>
<protein>
    <recommendedName>
        <fullName evidence="1">non-specific serine/threonine protein kinase</fullName>
        <ecNumber evidence="1">2.7.11.1</ecNumber>
    </recommendedName>
</protein>
<dbReference type="GO" id="GO:0004674">
    <property type="term" value="F:protein serine/threonine kinase activity"/>
    <property type="evidence" value="ECO:0007669"/>
    <property type="project" value="UniProtKB-KW"/>
</dbReference>
<dbReference type="GO" id="GO:0005524">
    <property type="term" value="F:ATP binding"/>
    <property type="evidence" value="ECO:0007669"/>
    <property type="project" value="UniProtKB-KW"/>
</dbReference>
<dbReference type="InterPro" id="IPR008271">
    <property type="entry name" value="Ser/Thr_kinase_AS"/>
</dbReference>
<dbReference type="Gene3D" id="1.10.1200.270">
    <property type="entry name" value="Methyltransferase, alpha-helical capping domain"/>
    <property type="match status" value="1"/>
</dbReference>
<comment type="catalytic activity">
    <reaction evidence="10">
        <text>L-threonyl-[protein] + ATP = O-phospho-L-threonyl-[protein] + ADP + H(+)</text>
        <dbReference type="Rhea" id="RHEA:46608"/>
        <dbReference type="Rhea" id="RHEA-COMP:11060"/>
        <dbReference type="Rhea" id="RHEA-COMP:11605"/>
        <dbReference type="ChEBI" id="CHEBI:15378"/>
        <dbReference type="ChEBI" id="CHEBI:30013"/>
        <dbReference type="ChEBI" id="CHEBI:30616"/>
        <dbReference type="ChEBI" id="CHEBI:61977"/>
        <dbReference type="ChEBI" id="CHEBI:456216"/>
        <dbReference type="EC" id="2.7.11.1"/>
    </reaction>
</comment>
<evidence type="ECO:0000256" key="4">
    <source>
        <dbReference type="ARBA" id="ARBA00022679"/>
    </source>
</evidence>
<accession>A0A218Y1Q0</accession>
<dbReference type="GO" id="GO:0008168">
    <property type="term" value="F:methyltransferase activity"/>
    <property type="evidence" value="ECO:0007669"/>
    <property type="project" value="UniProtKB-KW"/>
</dbReference>
<sequence length="403" mass="45294">MHMHLVYEFMANGSLDRFIYHKNSQLALEWQQRKKIILNIAKGLNYHQEDCWSKIIHLDIKPLNILLNENLNAKKAATSVTKEKIDEAIATVLDITRFSTEALASFTIADLGCSVGPNTFIVVQNIIEAVRCKYGSQVPDFQVFFNDHTANDFNTLFTSFPPEKNYYAAGVPGSFHGRLFPESSLHFVHSSYAIHWLSRVPKELLDEGSPAWNKGRIHYTSAPENVGDAYKSQFAKDMRDFFNARGKEIVSGGLMALIMPGTQDGVPHSQVPSGVNYDLLGFSLMDMAKEGIIRESDVDSFNLPVYAPTPQEMTELVNANGCFGIERMELTAPRSKIKGLIDGQACMMHLRAGMEGIISKHFGSEIIDELFDRFLKKADDEFAERLEASFQNSTQLLVVLKRK</sequence>
<dbReference type="EC" id="2.7.11.1" evidence="1"/>
<dbReference type="AlphaFoldDB" id="A0A218Y1Q0"/>
<evidence type="ECO:0000256" key="6">
    <source>
        <dbReference type="ARBA" id="ARBA00022741"/>
    </source>
</evidence>
<dbReference type="GO" id="GO:0032259">
    <property type="term" value="P:methylation"/>
    <property type="evidence" value="ECO:0007669"/>
    <property type="project" value="UniProtKB-KW"/>
</dbReference>
<dbReference type="EMBL" id="MTKT01000544">
    <property type="protein sequence ID" value="OWM90731.1"/>
    <property type="molecule type" value="Genomic_DNA"/>
</dbReference>
<name>A0A218Y1Q0_PUNGR</name>
<keyword evidence="8" id="KW-0067">ATP-binding</keyword>
<dbReference type="InterPro" id="IPR011009">
    <property type="entry name" value="Kinase-like_dom_sf"/>
</dbReference>
<dbReference type="InterPro" id="IPR000719">
    <property type="entry name" value="Prot_kinase_dom"/>
</dbReference>
<proteinExistence type="predicted"/>
<evidence type="ECO:0000259" key="12">
    <source>
        <dbReference type="PROSITE" id="PS50011"/>
    </source>
</evidence>
<dbReference type="FunFam" id="1.10.510.10:FF:001023">
    <property type="entry name" value="Os07g0541700 protein"/>
    <property type="match status" value="1"/>
</dbReference>
<reference evidence="14" key="1">
    <citation type="journal article" date="2017" name="Plant J.">
        <title>The pomegranate (Punica granatum L.) genome and the genomics of punicalagin biosynthesis.</title>
        <authorList>
            <person name="Qin G."/>
            <person name="Xu C."/>
            <person name="Ming R."/>
            <person name="Tang H."/>
            <person name="Guyot R."/>
            <person name="Kramer E.M."/>
            <person name="Hu Y."/>
            <person name="Yi X."/>
            <person name="Qi Y."/>
            <person name="Xu X."/>
            <person name="Gao Z."/>
            <person name="Pan H."/>
            <person name="Jian J."/>
            <person name="Tian Y."/>
            <person name="Yue Z."/>
            <person name="Xu Y."/>
        </authorList>
    </citation>
    <scope>NUCLEOTIDE SEQUENCE [LARGE SCALE GENOMIC DNA]</scope>
    <source>
        <strain evidence="14">cv. Dabenzi</strain>
    </source>
</reference>
<feature type="domain" description="Protein kinase" evidence="12">
    <location>
        <begin position="1"/>
        <end position="212"/>
    </location>
</feature>
<evidence type="ECO:0000256" key="11">
    <source>
        <dbReference type="ARBA" id="ARBA00048679"/>
    </source>
</evidence>
<keyword evidence="5" id="KW-0479">Metal-binding</keyword>
<dbReference type="Proteomes" id="UP000197138">
    <property type="component" value="Unassembled WGS sequence"/>
</dbReference>
<evidence type="ECO:0000256" key="2">
    <source>
        <dbReference type="ARBA" id="ARBA00022527"/>
    </source>
</evidence>
<evidence type="ECO:0000256" key="5">
    <source>
        <dbReference type="ARBA" id="ARBA00022723"/>
    </source>
</evidence>
<dbReference type="InterPro" id="IPR029063">
    <property type="entry name" value="SAM-dependent_MTases_sf"/>
</dbReference>
<evidence type="ECO:0000256" key="9">
    <source>
        <dbReference type="ARBA" id="ARBA00022842"/>
    </source>
</evidence>
<keyword evidence="9" id="KW-0460">Magnesium</keyword>
<keyword evidence="4" id="KW-0808">Transferase</keyword>
<keyword evidence="2" id="KW-0723">Serine/threonine-protein kinase</keyword>
<gene>
    <name evidence="13" type="ORF">CDL15_Pgr021036</name>
</gene>
<dbReference type="PROSITE" id="PS50011">
    <property type="entry name" value="PROTEIN_KINASE_DOM"/>
    <property type="match status" value="1"/>
</dbReference>
<dbReference type="Gene3D" id="3.40.50.150">
    <property type="entry name" value="Vaccinia Virus protein VP39"/>
    <property type="match status" value="1"/>
</dbReference>
<evidence type="ECO:0000313" key="13">
    <source>
        <dbReference type="EMBL" id="OWM90731.1"/>
    </source>
</evidence>
<keyword evidence="7" id="KW-0418">Kinase</keyword>
<dbReference type="Pfam" id="PF00069">
    <property type="entry name" value="Pkinase"/>
    <property type="match status" value="1"/>
</dbReference>
<evidence type="ECO:0000256" key="1">
    <source>
        <dbReference type="ARBA" id="ARBA00012513"/>
    </source>
</evidence>
<evidence type="ECO:0000256" key="3">
    <source>
        <dbReference type="ARBA" id="ARBA00022603"/>
    </source>
</evidence>
<dbReference type="InterPro" id="IPR005299">
    <property type="entry name" value="MeTrfase_7"/>
</dbReference>
<comment type="caution">
    <text evidence="13">The sequence shown here is derived from an EMBL/GenBank/DDBJ whole genome shotgun (WGS) entry which is preliminary data.</text>
</comment>
<keyword evidence="6" id="KW-0547">Nucleotide-binding</keyword>
<dbReference type="PROSITE" id="PS00108">
    <property type="entry name" value="PROTEIN_KINASE_ST"/>
    <property type="match status" value="1"/>
</dbReference>
<evidence type="ECO:0000256" key="10">
    <source>
        <dbReference type="ARBA" id="ARBA00047899"/>
    </source>
</evidence>
<evidence type="ECO:0000313" key="14">
    <source>
        <dbReference type="Proteomes" id="UP000197138"/>
    </source>
</evidence>
<evidence type="ECO:0000256" key="8">
    <source>
        <dbReference type="ARBA" id="ARBA00022840"/>
    </source>
</evidence>
<dbReference type="SUPFAM" id="SSF53335">
    <property type="entry name" value="S-adenosyl-L-methionine-dependent methyltransferases"/>
    <property type="match status" value="1"/>
</dbReference>
<dbReference type="GO" id="GO:0046872">
    <property type="term" value="F:metal ion binding"/>
    <property type="evidence" value="ECO:0007669"/>
    <property type="project" value="UniProtKB-KW"/>
</dbReference>
<organism evidence="13 14">
    <name type="scientific">Punica granatum</name>
    <name type="common">Pomegranate</name>
    <dbReference type="NCBI Taxonomy" id="22663"/>
    <lineage>
        <taxon>Eukaryota</taxon>
        <taxon>Viridiplantae</taxon>
        <taxon>Streptophyta</taxon>
        <taxon>Embryophyta</taxon>
        <taxon>Tracheophyta</taxon>
        <taxon>Spermatophyta</taxon>
        <taxon>Magnoliopsida</taxon>
        <taxon>eudicotyledons</taxon>
        <taxon>Gunneridae</taxon>
        <taxon>Pentapetalae</taxon>
        <taxon>rosids</taxon>
        <taxon>malvids</taxon>
        <taxon>Myrtales</taxon>
        <taxon>Lythraceae</taxon>
        <taxon>Punica</taxon>
    </lineage>
</organism>
<keyword evidence="3" id="KW-0489">Methyltransferase</keyword>
<dbReference type="SUPFAM" id="SSF56112">
    <property type="entry name" value="Protein kinase-like (PK-like)"/>
    <property type="match status" value="1"/>
</dbReference>
<evidence type="ECO:0000256" key="7">
    <source>
        <dbReference type="ARBA" id="ARBA00022777"/>
    </source>
</evidence>
<dbReference type="Gene3D" id="1.10.510.10">
    <property type="entry name" value="Transferase(Phosphotransferase) domain 1"/>
    <property type="match status" value="1"/>
</dbReference>